<keyword evidence="2" id="KW-1185">Reference proteome</keyword>
<dbReference type="Proteomes" id="UP000004067">
    <property type="component" value="Unassembled WGS sequence"/>
</dbReference>
<evidence type="ECO:0000313" key="2">
    <source>
        <dbReference type="Proteomes" id="UP000004067"/>
    </source>
</evidence>
<proteinExistence type="predicted"/>
<organism evidence="1 2">
    <name type="scientific">Centipeda periodontii DSM 2778</name>
    <dbReference type="NCBI Taxonomy" id="888060"/>
    <lineage>
        <taxon>Bacteria</taxon>
        <taxon>Bacillati</taxon>
        <taxon>Bacillota</taxon>
        <taxon>Negativicutes</taxon>
        <taxon>Selenomonadales</taxon>
        <taxon>Selenomonadaceae</taxon>
        <taxon>Centipeda</taxon>
    </lineage>
</organism>
<dbReference type="AlphaFoldDB" id="F5RKE6"/>
<gene>
    <name evidence="1" type="ORF">HMPREF9081_0731</name>
</gene>
<evidence type="ECO:0000313" key="1">
    <source>
        <dbReference type="EMBL" id="EGK61146.1"/>
    </source>
</evidence>
<reference evidence="1 2" key="1">
    <citation type="submission" date="2011-04" db="EMBL/GenBank/DDBJ databases">
        <authorList>
            <person name="Muzny D."/>
            <person name="Qin X."/>
            <person name="Deng J."/>
            <person name="Jiang H."/>
            <person name="Liu Y."/>
            <person name="Qu J."/>
            <person name="Song X.-Z."/>
            <person name="Zhang L."/>
            <person name="Thornton R."/>
            <person name="Coyle M."/>
            <person name="Francisco L."/>
            <person name="Jackson L."/>
            <person name="Javaid M."/>
            <person name="Korchina V."/>
            <person name="Kovar C."/>
            <person name="Mata R."/>
            <person name="Mathew T."/>
            <person name="Ngo R."/>
            <person name="Nguyen L."/>
            <person name="Nguyen N."/>
            <person name="Okwuonu G."/>
            <person name="Ongeri F."/>
            <person name="Pham C."/>
            <person name="Simmons D."/>
            <person name="Wilczek-Boney K."/>
            <person name="Hale W."/>
            <person name="Jakkamsetti A."/>
            <person name="Pham P."/>
            <person name="Ruth R."/>
            <person name="San Lucas F."/>
            <person name="Warren J."/>
            <person name="Zhang J."/>
            <person name="Zhao Z."/>
            <person name="Zhou C."/>
            <person name="Zhu D."/>
            <person name="Lee S."/>
            <person name="Bess C."/>
            <person name="Blankenburg K."/>
            <person name="Forbes L."/>
            <person name="Fu Q."/>
            <person name="Gubbala S."/>
            <person name="Hirani K."/>
            <person name="Jayaseelan J.C."/>
            <person name="Lara F."/>
            <person name="Munidasa M."/>
            <person name="Palculict T."/>
            <person name="Patil S."/>
            <person name="Pu L.-L."/>
            <person name="Saada N."/>
            <person name="Tang L."/>
            <person name="Weissenberger G."/>
            <person name="Zhu Y."/>
            <person name="Hemphill L."/>
            <person name="Shang Y."/>
            <person name="Youmans B."/>
            <person name="Ayvaz T."/>
            <person name="Ross M."/>
            <person name="Santibanez J."/>
            <person name="Aqrawi P."/>
            <person name="Gross S."/>
            <person name="Joshi V."/>
            <person name="Fowler G."/>
            <person name="Nazareth L."/>
            <person name="Reid J."/>
            <person name="Worley K."/>
            <person name="Petrosino J."/>
            <person name="Highlander S."/>
            <person name="Gibbs R."/>
        </authorList>
    </citation>
    <scope>NUCLEOTIDE SEQUENCE [LARGE SCALE GENOMIC DNA]</scope>
    <source>
        <strain evidence="1 2">DSM 2778</strain>
    </source>
</reference>
<comment type="caution">
    <text evidence="1">The sequence shown here is derived from an EMBL/GenBank/DDBJ whole genome shotgun (WGS) entry which is preliminary data.</text>
</comment>
<dbReference type="EMBL" id="AFHQ01000024">
    <property type="protein sequence ID" value="EGK61146.1"/>
    <property type="molecule type" value="Genomic_DNA"/>
</dbReference>
<dbReference type="HOGENOM" id="CLU_3041691_0_0_9"/>
<name>F5RKE6_9FIRM</name>
<sequence>MVLYGGFTSSIGRKYLRQSDGLHFISGSLAQSNTGVQVGNLQNPAAFGTLAGVL</sequence>
<accession>F5RKE6</accession>
<dbReference type="STRING" id="888060.HMPREF9081_0731"/>
<protein>
    <submittedName>
        <fullName evidence="1">Uncharacterized protein</fullName>
    </submittedName>
</protein>